<name>A0A2K5DAW6_AOTNA</name>
<evidence type="ECO:0000256" key="6">
    <source>
        <dbReference type="ARBA" id="ARBA00022734"/>
    </source>
</evidence>
<evidence type="ECO:0000256" key="12">
    <source>
        <dbReference type="ARBA" id="ARBA00023136"/>
    </source>
</evidence>
<evidence type="ECO:0000256" key="5">
    <source>
        <dbReference type="ARBA" id="ARBA00022723"/>
    </source>
</evidence>
<keyword evidence="13" id="KW-1015">Disulfide bond</keyword>
<dbReference type="InterPro" id="IPR016187">
    <property type="entry name" value="CTDL_fold"/>
</dbReference>
<keyword evidence="3" id="KW-0399">Innate immunity</keyword>
<dbReference type="SMART" id="SM00034">
    <property type="entry name" value="CLECT"/>
    <property type="match status" value="1"/>
</dbReference>
<keyword evidence="8" id="KW-0391">Immunity</keyword>
<evidence type="ECO:0000259" key="17">
    <source>
        <dbReference type="PROSITE" id="PS50041"/>
    </source>
</evidence>
<keyword evidence="7" id="KW-0106">Calcium</keyword>
<keyword evidence="2" id="KW-1003">Cell membrane</keyword>
<evidence type="ECO:0000256" key="15">
    <source>
        <dbReference type="SAM" id="MobiDB-lite"/>
    </source>
</evidence>
<accession>A0A2K5DAW6</accession>
<dbReference type="CTD" id="50856"/>
<dbReference type="InterPro" id="IPR050111">
    <property type="entry name" value="C-type_lectin/snaclec_domain"/>
</dbReference>
<evidence type="ECO:0000256" key="10">
    <source>
        <dbReference type="ARBA" id="ARBA00022989"/>
    </source>
</evidence>
<keyword evidence="10 16" id="KW-1133">Transmembrane helix</keyword>
<dbReference type="GO" id="GO:0030246">
    <property type="term" value="F:carbohydrate binding"/>
    <property type="evidence" value="ECO:0007669"/>
    <property type="project" value="UniProtKB-KW"/>
</dbReference>
<protein>
    <submittedName>
        <fullName evidence="18">C-type lectin domain family 4 member A</fullName>
    </submittedName>
</protein>
<evidence type="ECO:0000256" key="16">
    <source>
        <dbReference type="SAM" id="Phobius"/>
    </source>
</evidence>
<evidence type="ECO:0000256" key="3">
    <source>
        <dbReference type="ARBA" id="ARBA00022588"/>
    </source>
</evidence>
<dbReference type="RefSeq" id="XP_012332179.1">
    <property type="nucleotide sequence ID" value="XM_012476756.3"/>
</dbReference>
<feature type="domain" description="C-type lectin" evidence="17">
    <location>
        <begin position="78"/>
        <end position="196"/>
    </location>
</feature>
<keyword evidence="4 16" id="KW-0812">Transmembrane</keyword>
<evidence type="ECO:0000256" key="9">
    <source>
        <dbReference type="ARBA" id="ARBA00022968"/>
    </source>
</evidence>
<dbReference type="OrthoDB" id="2142683at2759"/>
<dbReference type="GO" id="GO:0002250">
    <property type="term" value="P:adaptive immune response"/>
    <property type="evidence" value="ECO:0007669"/>
    <property type="project" value="UniProtKB-KW"/>
</dbReference>
<dbReference type="GO" id="GO:0005886">
    <property type="term" value="C:plasma membrane"/>
    <property type="evidence" value="ECO:0007669"/>
    <property type="project" value="UniProtKB-SubCell"/>
</dbReference>
<dbReference type="Proteomes" id="UP000233020">
    <property type="component" value="Unplaced"/>
</dbReference>
<gene>
    <name evidence="18" type="primary">CLEC4A</name>
</gene>
<evidence type="ECO:0000256" key="1">
    <source>
        <dbReference type="ARBA" id="ARBA00004401"/>
    </source>
</evidence>
<dbReference type="FunFam" id="3.10.100.10:FF:000024">
    <property type="entry name" value="C-type lectin domain family 4 member A"/>
    <property type="match status" value="1"/>
</dbReference>
<dbReference type="GO" id="GO:0046872">
    <property type="term" value="F:metal ion binding"/>
    <property type="evidence" value="ECO:0007669"/>
    <property type="project" value="UniProtKB-KW"/>
</dbReference>
<reference evidence="18" key="1">
    <citation type="submission" date="2025-08" db="UniProtKB">
        <authorList>
            <consortium name="Ensembl"/>
        </authorList>
    </citation>
    <scope>IDENTIFICATION</scope>
</reference>
<feature type="compositionally biased region" description="Low complexity" evidence="15">
    <location>
        <begin position="16"/>
        <end position="29"/>
    </location>
</feature>
<feature type="transmembrane region" description="Helical" evidence="16">
    <location>
        <begin position="43"/>
        <end position="64"/>
    </location>
</feature>
<evidence type="ECO:0000256" key="13">
    <source>
        <dbReference type="ARBA" id="ARBA00023157"/>
    </source>
</evidence>
<dbReference type="GeneID" id="105734057"/>
<dbReference type="InterPro" id="IPR018378">
    <property type="entry name" value="C-type_lectin_CS"/>
</dbReference>
<dbReference type="CDD" id="cd03590">
    <property type="entry name" value="CLECT_DC-SIGN_like"/>
    <property type="match status" value="1"/>
</dbReference>
<reference evidence="18" key="2">
    <citation type="submission" date="2025-09" db="UniProtKB">
        <authorList>
            <consortium name="Ensembl"/>
        </authorList>
    </citation>
    <scope>IDENTIFICATION</scope>
</reference>
<keyword evidence="11" id="KW-1064">Adaptive immunity</keyword>
<evidence type="ECO:0000256" key="4">
    <source>
        <dbReference type="ARBA" id="ARBA00022692"/>
    </source>
</evidence>
<dbReference type="InterPro" id="IPR001304">
    <property type="entry name" value="C-type_lectin-like"/>
</dbReference>
<dbReference type="InterPro" id="IPR033989">
    <property type="entry name" value="CD209-like_CTLD"/>
</dbReference>
<dbReference type="Gene3D" id="3.10.100.10">
    <property type="entry name" value="Mannose-Binding Protein A, subunit A"/>
    <property type="match status" value="1"/>
</dbReference>
<evidence type="ECO:0000313" key="19">
    <source>
        <dbReference type="Proteomes" id="UP000233020"/>
    </source>
</evidence>
<dbReference type="GO" id="GO:0045087">
    <property type="term" value="P:innate immune response"/>
    <property type="evidence" value="ECO:0007669"/>
    <property type="project" value="UniProtKB-KW"/>
</dbReference>
<keyword evidence="12 16" id="KW-0472">Membrane</keyword>
<dbReference type="OMA" id="HTALECM"/>
<dbReference type="AlphaFoldDB" id="A0A2K5DAW6"/>
<keyword evidence="6" id="KW-0430">Lectin</keyword>
<dbReference type="SUPFAM" id="SSF56436">
    <property type="entry name" value="C-type lectin-like"/>
    <property type="match status" value="1"/>
</dbReference>
<evidence type="ECO:0000256" key="11">
    <source>
        <dbReference type="ARBA" id="ARBA00023130"/>
    </source>
</evidence>
<organism evidence="18 19">
    <name type="scientific">Aotus nancymaae</name>
    <name type="common">Ma's night monkey</name>
    <dbReference type="NCBI Taxonomy" id="37293"/>
    <lineage>
        <taxon>Eukaryota</taxon>
        <taxon>Metazoa</taxon>
        <taxon>Chordata</taxon>
        <taxon>Craniata</taxon>
        <taxon>Vertebrata</taxon>
        <taxon>Euteleostomi</taxon>
        <taxon>Mammalia</taxon>
        <taxon>Eutheria</taxon>
        <taxon>Euarchontoglires</taxon>
        <taxon>Primates</taxon>
        <taxon>Haplorrhini</taxon>
        <taxon>Platyrrhini</taxon>
        <taxon>Aotidae</taxon>
        <taxon>Aotus</taxon>
    </lineage>
</organism>
<sequence length="202" mass="23502">MTSEITYAEVRFNNESKSSGLNSSAASKARTAPHKSNTGFPKLLCASLLMLLLLMAISFFIAFVKTAWNCCPKNWKSFSSNCYFISTESASWQESEKNCARMEAHLLVINTQEEQKFIFQNLEKKYAYFVGLSDPEGQRRWQWVDQTPYNESSTFWHQDEPSDMNERCVMLNFRYYHGSWGWNDVSCDDLQRSVCEMMKIHL</sequence>
<dbReference type="PROSITE" id="PS50041">
    <property type="entry name" value="C_TYPE_LECTIN_2"/>
    <property type="match status" value="1"/>
</dbReference>
<feature type="region of interest" description="Disordered" evidence="15">
    <location>
        <begin position="16"/>
        <end position="35"/>
    </location>
</feature>
<keyword evidence="5" id="KW-0479">Metal-binding</keyword>
<keyword evidence="9" id="KW-0735">Signal-anchor</keyword>
<evidence type="ECO:0000256" key="14">
    <source>
        <dbReference type="ARBA" id="ARBA00023180"/>
    </source>
</evidence>
<dbReference type="Pfam" id="PF00059">
    <property type="entry name" value="Lectin_C"/>
    <property type="match status" value="1"/>
</dbReference>
<evidence type="ECO:0000313" key="18">
    <source>
        <dbReference type="Ensembl" id="ENSANAP00000018066.1"/>
    </source>
</evidence>
<proteinExistence type="predicted"/>
<keyword evidence="19" id="KW-1185">Reference proteome</keyword>
<dbReference type="PROSITE" id="PS00615">
    <property type="entry name" value="C_TYPE_LECTIN_1"/>
    <property type="match status" value="1"/>
</dbReference>
<evidence type="ECO:0000256" key="7">
    <source>
        <dbReference type="ARBA" id="ARBA00022837"/>
    </source>
</evidence>
<evidence type="ECO:0000256" key="8">
    <source>
        <dbReference type="ARBA" id="ARBA00022859"/>
    </source>
</evidence>
<evidence type="ECO:0000256" key="2">
    <source>
        <dbReference type="ARBA" id="ARBA00022475"/>
    </source>
</evidence>
<keyword evidence="14" id="KW-0325">Glycoprotein</keyword>
<dbReference type="GeneTree" id="ENSGT00940000158835"/>
<dbReference type="InterPro" id="IPR016186">
    <property type="entry name" value="C-type_lectin-like/link_sf"/>
</dbReference>
<comment type="subcellular location">
    <subcellularLocation>
        <location evidence="1">Cell membrane</location>
        <topology evidence="1">Single-pass type II membrane protein</topology>
    </subcellularLocation>
</comment>
<dbReference type="Ensembl" id="ENSANAT00000035928.1">
    <property type="protein sequence ID" value="ENSANAP00000018066.1"/>
    <property type="gene ID" value="ENSANAG00000026901.1"/>
</dbReference>
<dbReference type="PANTHER" id="PTHR22803">
    <property type="entry name" value="MANNOSE, PHOSPHOLIPASE, LECTIN RECEPTOR RELATED"/>
    <property type="match status" value="1"/>
</dbReference>